<evidence type="ECO:0000313" key="8">
    <source>
        <dbReference type="EMBL" id="AGK96551.1"/>
    </source>
</evidence>
<evidence type="ECO:0000256" key="4">
    <source>
        <dbReference type="ARBA" id="ARBA00022801"/>
    </source>
</evidence>
<feature type="binding site" evidence="6">
    <location>
        <position position="148"/>
    </location>
    <ligand>
        <name>Zn(2+)</name>
        <dbReference type="ChEBI" id="CHEBI:29105"/>
        <label>2</label>
    </ligand>
</feature>
<dbReference type="PROSITE" id="PS00483">
    <property type="entry name" value="DIHYDROOROTASE_2"/>
    <property type="match status" value="1"/>
</dbReference>
<evidence type="ECO:0000313" key="9">
    <source>
        <dbReference type="Proteomes" id="UP000013523"/>
    </source>
</evidence>
<dbReference type="PANTHER" id="PTHR43668:SF2">
    <property type="entry name" value="ALLANTOINASE"/>
    <property type="match status" value="1"/>
</dbReference>
<feature type="binding site" evidence="6">
    <location>
        <position position="91"/>
    </location>
    <ligand>
        <name>substrate</name>
    </ligand>
</feature>
<feature type="binding site" evidence="6">
    <location>
        <position position="279"/>
    </location>
    <ligand>
        <name>Zn(2+)</name>
        <dbReference type="ChEBI" id="CHEBI:29105"/>
        <label>1</label>
    </ligand>
</feature>
<feature type="binding site" evidence="6">
    <location>
        <position position="148"/>
    </location>
    <ligand>
        <name>Zn(2+)</name>
        <dbReference type="ChEBI" id="CHEBI:29105"/>
        <label>1</label>
    </ligand>
</feature>
<keyword evidence="3 6" id="KW-0479">Metal-binding</keyword>
<dbReference type="HAMAP" id="MF_00220_B">
    <property type="entry name" value="PyrC_classI_B"/>
    <property type="match status" value="1"/>
</dbReference>
<dbReference type="AlphaFoldDB" id="R4K4D0"/>
<name>R4K4D0_CLOPA</name>
<dbReference type="InterPro" id="IPR006680">
    <property type="entry name" value="Amidohydro-rel"/>
</dbReference>
<keyword evidence="6" id="KW-0862">Zinc</keyword>
<sequence>MELLIKNGRIIDCASNFIGDVYIKDGIIKEIGDNLDKDCETIDAKGYVVMPAFVDLHSHFRDPGLQYKEDIETGSRAAVRGGYTTANLMGNTKPICSNMGIVNYVINKAKEIGLVDAYQTVSITKDLQGKDISHLSEIDASVKCISDDGKGVYSGKIMHDAMVIAKERDFVVMSHAEDEEITPISTRLSENIMTERDITLAKFTGCHLHLSHVSTKEAMKAIIDAKRDGFNITCEVTPHHIALIGEDIYKVNPPIREVEDVEYLINAIEKGYVDAIGTDHAPHSKEDKEKGACGISGIETSFSVCYTKLVKEGNLTINKLSKIMSKTPAEILKVNKGKISIGYTGDLVIVDLNSKYTVDSKNFQSKGKNTPFDGRELYGSIVRTIKSGKTVFQSV</sequence>
<dbReference type="InterPro" id="IPR002195">
    <property type="entry name" value="Dihydroorotase_CS"/>
</dbReference>
<dbReference type="Pfam" id="PF01979">
    <property type="entry name" value="Amidohydro_1"/>
    <property type="match status" value="1"/>
</dbReference>
<dbReference type="InterPro" id="IPR011059">
    <property type="entry name" value="Metal-dep_hydrolase_composite"/>
</dbReference>
<dbReference type="KEGG" id="cpas:Clopa_1625"/>
<comment type="cofactor">
    <cofactor evidence="6">
        <name>Zn(2+)</name>
        <dbReference type="ChEBI" id="CHEBI:29105"/>
    </cofactor>
    <text evidence="6">Binds 2 Zn(2+) ions per subunit.</text>
</comment>
<dbReference type="EMBL" id="CP003261">
    <property type="protein sequence ID" value="AGK96551.1"/>
    <property type="molecule type" value="Genomic_DNA"/>
</dbReference>
<dbReference type="Proteomes" id="UP000013523">
    <property type="component" value="Chromosome"/>
</dbReference>
<feature type="domain" description="Amidohydrolase-related" evidence="7">
    <location>
        <begin position="48"/>
        <end position="391"/>
    </location>
</feature>
<evidence type="ECO:0000256" key="5">
    <source>
        <dbReference type="ARBA" id="ARBA00022975"/>
    </source>
</evidence>
<keyword evidence="9" id="KW-1185">Reference proteome</keyword>
<dbReference type="InterPro" id="IPR004722">
    <property type="entry name" value="DHOase"/>
</dbReference>
<evidence type="ECO:0000256" key="6">
    <source>
        <dbReference type="HAMAP-Rule" id="MF_00220"/>
    </source>
</evidence>
<dbReference type="GO" id="GO:0005737">
    <property type="term" value="C:cytoplasm"/>
    <property type="evidence" value="ECO:0007669"/>
    <property type="project" value="TreeGrafter"/>
</dbReference>
<gene>
    <name evidence="6" type="primary">pyrC</name>
    <name evidence="8" type="ORF">Clopa_1625</name>
</gene>
<feature type="binding site" evidence="6">
    <location>
        <position position="57"/>
    </location>
    <ligand>
        <name>Zn(2+)</name>
        <dbReference type="ChEBI" id="CHEBI:29105"/>
        <label>1</label>
    </ligand>
</feature>
<feature type="binding site" evidence="6">
    <location>
        <position position="283"/>
    </location>
    <ligand>
        <name>substrate</name>
    </ligand>
</feature>
<dbReference type="EC" id="3.5.2.3" evidence="6"/>
<dbReference type="SUPFAM" id="SSF51338">
    <property type="entry name" value="Composite domain of metallo-dependent hydrolases"/>
    <property type="match status" value="1"/>
</dbReference>
<feature type="binding site" evidence="6">
    <location>
        <begin position="59"/>
        <end position="61"/>
    </location>
    <ligand>
        <name>substrate</name>
    </ligand>
</feature>
<accession>R4K4D0</accession>
<keyword evidence="4 6" id="KW-0378">Hydrolase</keyword>
<dbReference type="NCBIfam" id="TIGR00857">
    <property type="entry name" value="pyrC_multi"/>
    <property type="match status" value="1"/>
</dbReference>
<dbReference type="GO" id="GO:0006145">
    <property type="term" value="P:purine nucleobase catabolic process"/>
    <property type="evidence" value="ECO:0007669"/>
    <property type="project" value="TreeGrafter"/>
</dbReference>
<dbReference type="InterPro" id="IPR050138">
    <property type="entry name" value="DHOase/Allantoinase_Hydrolase"/>
</dbReference>
<proteinExistence type="inferred from homology"/>
<dbReference type="CDD" id="cd01317">
    <property type="entry name" value="DHOase_IIa"/>
    <property type="match status" value="1"/>
</dbReference>
<comment type="similarity">
    <text evidence="2 6">Belongs to the metallo-dependent hydrolases superfamily. DHOase family. Class I DHOase subfamily.</text>
</comment>
<comment type="pathway">
    <text evidence="6">Pyrimidine metabolism; UMP biosynthesis via de novo pathway; (S)-dihydroorotate from bicarbonate: step 3/3.</text>
</comment>
<dbReference type="GO" id="GO:0008270">
    <property type="term" value="F:zinc ion binding"/>
    <property type="evidence" value="ECO:0007669"/>
    <property type="project" value="UniProtKB-UniRule"/>
</dbReference>
<dbReference type="InterPro" id="IPR032466">
    <property type="entry name" value="Metal_Hydrolase"/>
</dbReference>
<evidence type="ECO:0000256" key="1">
    <source>
        <dbReference type="ARBA" id="ARBA00002368"/>
    </source>
</evidence>
<comment type="caution">
    <text evidence="6">Lacks conserved residue(s) required for the propagation of feature annotation.</text>
</comment>
<dbReference type="PATRIC" id="fig|86416.3.peg.1600"/>
<dbReference type="Gene3D" id="3.20.20.140">
    <property type="entry name" value="Metal-dependent hydrolases"/>
    <property type="match status" value="1"/>
</dbReference>
<dbReference type="UniPathway" id="UPA00070">
    <property type="reaction ID" value="UER00117"/>
</dbReference>
<reference evidence="8 9" key="1">
    <citation type="submission" date="2012-01" db="EMBL/GenBank/DDBJ databases">
        <title>Complete sequence of chromosome of Clostridium pasteurianum BC1.</title>
        <authorList>
            <consortium name="US DOE Joint Genome Institute"/>
            <person name="Lucas S."/>
            <person name="Han J."/>
            <person name="Lapidus A."/>
            <person name="Cheng J.-F."/>
            <person name="Goodwin L."/>
            <person name="Pitluck S."/>
            <person name="Peters L."/>
            <person name="Mikhailova N."/>
            <person name="Teshima H."/>
            <person name="Detter J.C."/>
            <person name="Han C."/>
            <person name="Tapia R."/>
            <person name="Land M."/>
            <person name="Hauser L."/>
            <person name="Kyrpides N."/>
            <person name="Ivanova N."/>
            <person name="Pagani I."/>
            <person name="Dunn J."/>
            <person name="Taghavi S."/>
            <person name="Francis A."/>
            <person name="van der Lelie D."/>
            <person name="Woyke T."/>
        </authorList>
    </citation>
    <scope>NUCLEOTIDE SEQUENCE [LARGE SCALE GENOMIC DNA]</scope>
    <source>
        <strain evidence="8 9">BC1</strain>
    </source>
</reference>
<dbReference type="GO" id="GO:0004151">
    <property type="term" value="F:dihydroorotase activity"/>
    <property type="evidence" value="ECO:0007669"/>
    <property type="project" value="UniProtKB-UniRule"/>
</dbReference>
<feature type="binding site" evidence="6">
    <location>
        <position position="212"/>
    </location>
    <ligand>
        <name>Zn(2+)</name>
        <dbReference type="ChEBI" id="CHEBI:29105"/>
        <label>2</label>
    </ligand>
</feature>
<dbReference type="RefSeq" id="WP_015614870.1">
    <property type="nucleotide sequence ID" value="NC_021182.1"/>
</dbReference>
<feature type="active site" evidence="6">
    <location>
        <position position="279"/>
    </location>
</feature>
<feature type="binding site" evidence="6">
    <location>
        <position position="175"/>
    </location>
    <ligand>
        <name>Zn(2+)</name>
        <dbReference type="ChEBI" id="CHEBI:29105"/>
        <label>2</label>
    </ligand>
</feature>
<dbReference type="HOGENOM" id="CLU_015572_1_2_9"/>
<feature type="binding site" evidence="6">
    <location>
        <position position="252"/>
    </location>
    <ligand>
        <name>substrate</name>
    </ligand>
</feature>
<dbReference type="STRING" id="86416.Clopa_1625"/>
<dbReference type="eggNOG" id="COG0044">
    <property type="taxonomic scope" value="Bacteria"/>
</dbReference>
<organism evidence="8 9">
    <name type="scientific">Clostridium pasteurianum BC1</name>
    <dbReference type="NCBI Taxonomy" id="86416"/>
    <lineage>
        <taxon>Bacteria</taxon>
        <taxon>Bacillati</taxon>
        <taxon>Bacillota</taxon>
        <taxon>Clostridia</taxon>
        <taxon>Eubacteriales</taxon>
        <taxon>Clostridiaceae</taxon>
        <taxon>Clostridium</taxon>
    </lineage>
</organism>
<evidence type="ECO:0000256" key="3">
    <source>
        <dbReference type="ARBA" id="ARBA00022723"/>
    </source>
</evidence>
<dbReference type="PANTHER" id="PTHR43668">
    <property type="entry name" value="ALLANTOINASE"/>
    <property type="match status" value="1"/>
</dbReference>
<protein>
    <recommendedName>
        <fullName evidence="6">Dihydroorotase</fullName>
        <shortName evidence="6">DHOase</shortName>
        <ecNumber evidence="6">3.5.2.3</ecNumber>
    </recommendedName>
</protein>
<dbReference type="GO" id="GO:0044205">
    <property type="term" value="P:'de novo' UMP biosynthetic process"/>
    <property type="evidence" value="ECO:0007669"/>
    <property type="project" value="UniProtKB-UniRule"/>
</dbReference>
<evidence type="ECO:0000256" key="2">
    <source>
        <dbReference type="ARBA" id="ARBA00010286"/>
    </source>
</evidence>
<comment type="function">
    <text evidence="1 6">Catalyzes the reversible cyclization of carbamoyl aspartate to dihydroorotate.</text>
</comment>
<evidence type="ECO:0000259" key="7">
    <source>
        <dbReference type="Pfam" id="PF01979"/>
    </source>
</evidence>
<comment type="catalytic activity">
    <reaction evidence="6">
        <text>(S)-dihydroorotate + H2O = N-carbamoyl-L-aspartate + H(+)</text>
        <dbReference type="Rhea" id="RHEA:24296"/>
        <dbReference type="ChEBI" id="CHEBI:15377"/>
        <dbReference type="ChEBI" id="CHEBI:15378"/>
        <dbReference type="ChEBI" id="CHEBI:30864"/>
        <dbReference type="ChEBI" id="CHEBI:32814"/>
        <dbReference type="EC" id="3.5.2.3"/>
    </reaction>
</comment>
<dbReference type="OrthoDB" id="9765462at2"/>
<keyword evidence="5 6" id="KW-0665">Pyrimidine biosynthesis</keyword>
<dbReference type="GO" id="GO:0004038">
    <property type="term" value="F:allantoinase activity"/>
    <property type="evidence" value="ECO:0007669"/>
    <property type="project" value="TreeGrafter"/>
</dbReference>
<dbReference type="SUPFAM" id="SSF51556">
    <property type="entry name" value="Metallo-dependent hydrolases"/>
    <property type="match status" value="1"/>
</dbReference>
<feature type="binding site" evidence="6">
    <location>
        <position position="59"/>
    </location>
    <ligand>
        <name>Zn(2+)</name>
        <dbReference type="ChEBI" id="CHEBI:29105"/>
        <label>1</label>
    </ligand>
</feature>